<name>A0A2Z5Y1X5_9ENTE</name>
<evidence type="ECO:0000256" key="5">
    <source>
        <dbReference type="SAM" id="Phobius"/>
    </source>
</evidence>
<dbReference type="Pfam" id="PF09685">
    <property type="entry name" value="MamF_MmsF"/>
    <property type="match status" value="1"/>
</dbReference>
<comment type="subcellular location">
    <subcellularLocation>
        <location evidence="1">Membrane</location>
        <topology evidence="1">Multi-pass membrane protein</topology>
    </subcellularLocation>
</comment>
<feature type="transmembrane region" description="Helical" evidence="5">
    <location>
        <begin position="7"/>
        <end position="29"/>
    </location>
</feature>
<keyword evidence="2 5" id="KW-0812">Transmembrane</keyword>
<dbReference type="InterPro" id="IPR019109">
    <property type="entry name" value="MamF_MmsF"/>
</dbReference>
<dbReference type="OMA" id="IYEVIYM"/>
<feature type="transmembrane region" description="Helical" evidence="5">
    <location>
        <begin position="44"/>
        <end position="66"/>
    </location>
</feature>
<dbReference type="GeneID" id="57043229"/>
<evidence type="ECO:0000256" key="3">
    <source>
        <dbReference type="ARBA" id="ARBA00022989"/>
    </source>
</evidence>
<evidence type="ECO:0000256" key="1">
    <source>
        <dbReference type="ARBA" id="ARBA00004141"/>
    </source>
</evidence>
<organism evidence="6 7">
    <name type="scientific">Melissococcus plutonius</name>
    <dbReference type="NCBI Taxonomy" id="33970"/>
    <lineage>
        <taxon>Bacteria</taxon>
        <taxon>Bacillati</taxon>
        <taxon>Bacillota</taxon>
        <taxon>Bacilli</taxon>
        <taxon>Lactobacillales</taxon>
        <taxon>Enterococcaceae</taxon>
        <taxon>Melissococcus</taxon>
    </lineage>
</organism>
<proteinExistence type="predicted"/>
<protein>
    <recommendedName>
        <fullName evidence="8">Integral membrane protein</fullName>
    </recommendedName>
</protein>
<dbReference type="RefSeq" id="WP_013774164.1">
    <property type="nucleotide sequence ID" value="NZ_AP018492.1"/>
</dbReference>
<feature type="transmembrane region" description="Helical" evidence="5">
    <location>
        <begin position="78"/>
        <end position="101"/>
    </location>
</feature>
<evidence type="ECO:0008006" key="8">
    <source>
        <dbReference type="Google" id="ProtNLM"/>
    </source>
</evidence>
<sequence length="106" mass="11881">MKSSRILSSLCYLSILVVPLLFPIIVWLLSHRNSEVHYHASRAITLHLIPILLGVFTFLVIGFMGISKFTADTANMVLVILAIIMAVTSILLFIYNIYYGIKLLVS</sequence>
<evidence type="ECO:0000256" key="2">
    <source>
        <dbReference type="ARBA" id="ARBA00022692"/>
    </source>
</evidence>
<evidence type="ECO:0000256" key="4">
    <source>
        <dbReference type="ARBA" id="ARBA00023136"/>
    </source>
</evidence>
<dbReference type="Proteomes" id="UP000269226">
    <property type="component" value="Chromosome"/>
</dbReference>
<accession>A0A2Z5Y1X5</accession>
<dbReference type="AlphaFoldDB" id="A0A2Z5Y1X5"/>
<evidence type="ECO:0000313" key="7">
    <source>
        <dbReference type="Proteomes" id="UP000269226"/>
    </source>
</evidence>
<dbReference type="EMBL" id="AP018492">
    <property type="protein sequence ID" value="BBC60793.1"/>
    <property type="molecule type" value="Genomic_DNA"/>
</dbReference>
<reference evidence="6 7" key="1">
    <citation type="submission" date="2018-01" db="EMBL/GenBank/DDBJ databases">
        <title>Whole genome sequence of Melissococcus plutonius DAT561.</title>
        <authorList>
            <person name="Okumura K."/>
            <person name="Takamatsu D."/>
            <person name="Okura M."/>
        </authorList>
    </citation>
    <scope>NUCLEOTIDE SEQUENCE [LARGE SCALE GENOMIC DNA]</scope>
    <source>
        <strain evidence="6 7">DAT561</strain>
    </source>
</reference>
<gene>
    <name evidence="6" type="ORF">DAT561_0672</name>
</gene>
<keyword evidence="3 5" id="KW-1133">Transmembrane helix</keyword>
<evidence type="ECO:0000313" key="6">
    <source>
        <dbReference type="EMBL" id="BBC60793.1"/>
    </source>
</evidence>
<keyword evidence="4 5" id="KW-0472">Membrane</keyword>